<keyword evidence="4" id="KW-0326">Glycosidase</keyword>
<evidence type="ECO:0000256" key="1">
    <source>
        <dbReference type="ARBA" id="ARBA00022529"/>
    </source>
</evidence>
<evidence type="ECO:0000256" key="2">
    <source>
        <dbReference type="ARBA" id="ARBA00022638"/>
    </source>
</evidence>
<dbReference type="Gene3D" id="1.10.530.40">
    <property type="match status" value="1"/>
</dbReference>
<dbReference type="RefSeq" id="WP_371151340.1">
    <property type="nucleotide sequence ID" value="NZ_JBFSOO010000026.1"/>
</dbReference>
<gene>
    <name evidence="4" type="ORF">AB2Z07_16610</name>
</gene>
<accession>A0ABV4JZ84</accession>
<sequence>MLPPEITRPEPAPQSTYRYNLEVVCPPDMHQKYLPGIVNLAQVSGKEDAVTLAQNTEKLEHHWLKAMAITNDARKLYYKPQGSTCSNLFSFEVSLVDASTERADEALVPVTPAVQIGKRLGFPTKGYFYHFYQGKLIQEFKINEGTCSFAVTSSYADTLSDDIKINKLQRHILLYWRLHGDVVANQYVLYKEEKLTLEELQQAKTGSWLDEHGLRIELAAIFAAKSESIVSGEFSALPRQTPQKYQRSENAAYNCPSTLNLGTGMKPVTESSIDPQLPLINVKEMPCCPDCGKIGECKVNIDYDFIKEREGTTLQGYVPDPANSESGVTISSGFDFGCRNILDLKRLELDEALIEKLKPYLGKKRYDALTFLKNCPLEISPSQSTQLYQRVKKESTRRLIQRYNQDSLVKFKCLPKEAQTVIASVYYQFGNKIWNYNFGEHILHQNWQATYDELMHLGCEYPSRRKKEALIIKRIL</sequence>
<dbReference type="EC" id="3.2.1.17" evidence="4"/>
<dbReference type="InterPro" id="IPR031922">
    <property type="entry name" value="Pesticin_C"/>
</dbReference>
<dbReference type="SUPFAM" id="SSF53955">
    <property type="entry name" value="Lysozyme-like"/>
    <property type="match status" value="1"/>
</dbReference>
<keyword evidence="5" id="KW-1185">Reference proteome</keyword>
<dbReference type="Proteomes" id="UP001568358">
    <property type="component" value="Unassembled WGS sequence"/>
</dbReference>
<evidence type="ECO:0000313" key="4">
    <source>
        <dbReference type="EMBL" id="MEZ6855090.1"/>
    </source>
</evidence>
<feature type="domain" description="Pesticin C-terminal" evidence="3">
    <location>
        <begin position="300"/>
        <end position="448"/>
    </location>
</feature>
<dbReference type="CDD" id="cd16902">
    <property type="entry name" value="pesticin_lyz"/>
    <property type="match status" value="1"/>
</dbReference>
<evidence type="ECO:0000313" key="5">
    <source>
        <dbReference type="Proteomes" id="UP001568358"/>
    </source>
</evidence>
<keyword evidence="2" id="KW-0081">Bacteriolytic enzyme</keyword>
<organism evidence="4 5">
    <name type="scientific">Halodesulfovibrio aestuarii</name>
    <dbReference type="NCBI Taxonomy" id="126333"/>
    <lineage>
        <taxon>Bacteria</taxon>
        <taxon>Pseudomonadati</taxon>
        <taxon>Thermodesulfobacteriota</taxon>
        <taxon>Desulfovibrionia</taxon>
        <taxon>Desulfovibrionales</taxon>
        <taxon>Desulfovibrionaceae</taxon>
        <taxon>Halodesulfovibrio</taxon>
    </lineage>
</organism>
<keyword evidence="4" id="KW-0378">Hydrolase</keyword>
<dbReference type="GO" id="GO:0003796">
    <property type="term" value="F:lysozyme activity"/>
    <property type="evidence" value="ECO:0007669"/>
    <property type="project" value="UniProtKB-EC"/>
</dbReference>
<keyword evidence="1" id="KW-0929">Antimicrobial</keyword>
<dbReference type="InterPro" id="IPR023346">
    <property type="entry name" value="Lysozyme-like_dom_sf"/>
</dbReference>
<protein>
    <submittedName>
        <fullName evidence="4">Pesticin C-terminus-like muramidase</fullName>
        <ecNumber evidence="4">3.2.1.17</ecNumber>
    </submittedName>
</protein>
<dbReference type="InterPro" id="IPR023347">
    <property type="entry name" value="Lysozyme_dom_sf"/>
</dbReference>
<name>A0ABV4JZ84_9BACT</name>
<evidence type="ECO:0000259" key="3">
    <source>
        <dbReference type="Pfam" id="PF16754"/>
    </source>
</evidence>
<dbReference type="Pfam" id="PF16754">
    <property type="entry name" value="Pesticin"/>
    <property type="match status" value="1"/>
</dbReference>
<reference evidence="4 5" key="1">
    <citation type="submission" date="2024-07" db="EMBL/GenBank/DDBJ databases">
        <title>Active virus-host system and metabolic interactions in a Lokiarchaeon culture.</title>
        <authorList>
            <person name="Ponce Toledo R.I."/>
            <person name="Rodrigues Oliveira T."/>
            <person name="Schleper C."/>
        </authorList>
    </citation>
    <scope>NUCLEOTIDE SEQUENCE [LARGE SCALE GENOMIC DNA]</scope>
    <source>
        <strain evidence="4 5">B35</strain>
    </source>
</reference>
<proteinExistence type="predicted"/>
<comment type="caution">
    <text evidence="4">The sequence shown here is derived from an EMBL/GenBank/DDBJ whole genome shotgun (WGS) entry which is preliminary data.</text>
</comment>
<dbReference type="EMBL" id="JBFSOO010000026">
    <property type="protein sequence ID" value="MEZ6855090.1"/>
    <property type="molecule type" value="Genomic_DNA"/>
</dbReference>